<keyword evidence="1" id="KW-0175">Coiled coil</keyword>
<feature type="compositionally biased region" description="Polar residues" evidence="2">
    <location>
        <begin position="262"/>
        <end position="290"/>
    </location>
</feature>
<reference evidence="3 4" key="1">
    <citation type="journal article" date="2019" name="PLoS ONE">
        <title>Comparative genome analysis indicates high evolutionary potential of pathogenicity genes in Colletotrichum tanaceti.</title>
        <authorList>
            <person name="Lelwala R.V."/>
            <person name="Korhonen P.K."/>
            <person name="Young N.D."/>
            <person name="Scott J.B."/>
            <person name="Ades P.A."/>
            <person name="Gasser R.B."/>
            <person name="Taylor P.W.J."/>
        </authorList>
    </citation>
    <scope>NUCLEOTIDE SEQUENCE [LARGE SCALE GENOMIC DNA]</scope>
    <source>
        <strain evidence="3">BRIP57314</strain>
    </source>
</reference>
<evidence type="ECO:0000256" key="2">
    <source>
        <dbReference type="SAM" id="MobiDB-lite"/>
    </source>
</evidence>
<evidence type="ECO:0000256" key="1">
    <source>
        <dbReference type="SAM" id="Coils"/>
    </source>
</evidence>
<feature type="compositionally biased region" description="Polar residues" evidence="2">
    <location>
        <begin position="132"/>
        <end position="150"/>
    </location>
</feature>
<feature type="compositionally biased region" description="Low complexity" evidence="2">
    <location>
        <begin position="740"/>
        <end position="758"/>
    </location>
</feature>
<protein>
    <submittedName>
        <fullName evidence="3">Uncharacterized protein</fullName>
    </submittedName>
</protein>
<comment type="caution">
    <text evidence="3">The sequence shown here is derived from an EMBL/GenBank/DDBJ whole genome shotgun (WGS) entry which is preliminary data.</text>
</comment>
<dbReference type="OrthoDB" id="4203839at2759"/>
<accession>A0A4U6XBP7</accession>
<feature type="region of interest" description="Disordered" evidence="2">
    <location>
        <begin position="104"/>
        <end position="217"/>
    </location>
</feature>
<feature type="compositionally biased region" description="Polar residues" evidence="2">
    <location>
        <begin position="602"/>
        <end position="613"/>
    </location>
</feature>
<gene>
    <name evidence="3" type="ORF">CTA1_1283</name>
</gene>
<dbReference type="AlphaFoldDB" id="A0A4U6XBP7"/>
<feature type="compositionally biased region" description="Polar residues" evidence="2">
    <location>
        <begin position="665"/>
        <end position="680"/>
    </location>
</feature>
<feature type="region of interest" description="Disordered" evidence="2">
    <location>
        <begin position="718"/>
        <end position="781"/>
    </location>
</feature>
<dbReference type="Proteomes" id="UP000310108">
    <property type="component" value="Unassembled WGS sequence"/>
</dbReference>
<feature type="region of interest" description="Disordered" evidence="2">
    <location>
        <begin position="523"/>
        <end position="546"/>
    </location>
</feature>
<feature type="region of interest" description="Disordered" evidence="2">
    <location>
        <begin position="230"/>
        <end position="303"/>
    </location>
</feature>
<feature type="compositionally biased region" description="Polar residues" evidence="2">
    <location>
        <begin position="537"/>
        <end position="546"/>
    </location>
</feature>
<feature type="compositionally biased region" description="Low complexity" evidence="2">
    <location>
        <begin position="104"/>
        <end position="115"/>
    </location>
</feature>
<feature type="compositionally biased region" description="Low complexity" evidence="2">
    <location>
        <begin position="820"/>
        <end position="829"/>
    </location>
</feature>
<dbReference type="EMBL" id="PJEX01000201">
    <property type="protein sequence ID" value="TKW53138.1"/>
    <property type="molecule type" value="Genomic_DNA"/>
</dbReference>
<proteinExistence type="predicted"/>
<feature type="region of interest" description="Disordered" evidence="2">
    <location>
        <begin position="566"/>
        <end position="680"/>
    </location>
</feature>
<organism evidence="3 4">
    <name type="scientific">Colletotrichum tanaceti</name>
    <dbReference type="NCBI Taxonomy" id="1306861"/>
    <lineage>
        <taxon>Eukaryota</taxon>
        <taxon>Fungi</taxon>
        <taxon>Dikarya</taxon>
        <taxon>Ascomycota</taxon>
        <taxon>Pezizomycotina</taxon>
        <taxon>Sordariomycetes</taxon>
        <taxon>Hypocreomycetidae</taxon>
        <taxon>Glomerellales</taxon>
        <taxon>Glomerellaceae</taxon>
        <taxon>Colletotrichum</taxon>
        <taxon>Colletotrichum destructivum species complex</taxon>
    </lineage>
</organism>
<feature type="compositionally biased region" description="Polar residues" evidence="2">
    <location>
        <begin position="183"/>
        <end position="210"/>
    </location>
</feature>
<feature type="compositionally biased region" description="Polar residues" evidence="2">
    <location>
        <begin position="804"/>
        <end position="819"/>
    </location>
</feature>
<feature type="region of interest" description="Disordered" evidence="2">
    <location>
        <begin position="804"/>
        <end position="854"/>
    </location>
</feature>
<evidence type="ECO:0000313" key="4">
    <source>
        <dbReference type="Proteomes" id="UP000310108"/>
    </source>
</evidence>
<name>A0A4U6XBP7_9PEZI</name>
<keyword evidence="4" id="KW-1185">Reference proteome</keyword>
<evidence type="ECO:0000313" key="3">
    <source>
        <dbReference type="EMBL" id="TKW53138.1"/>
    </source>
</evidence>
<feature type="coiled-coil region" evidence="1">
    <location>
        <begin position="416"/>
        <end position="457"/>
    </location>
</feature>
<feature type="compositionally biased region" description="Basic and acidic residues" evidence="2">
    <location>
        <begin position="117"/>
        <end position="127"/>
    </location>
</feature>
<sequence length="1118" mass="122704">MYASPVPLPSSFLVHLFSDHNLGASPEKNINNSSSPLVFSLYQTTPITNSHIPQASYLSLLISHRDTVSSRYICSPWASQHSLVIPYKPSTLPPKHSDETCVSTMTDSNTMSSSSGKDPHGGVRLAEHSPQFAATRQPFESTPPSTNGTVRDSKSPSDVFAADLSDQNSQPYTGDYQLPQPPKLQQANIASSNSQGVSQHVRSSNIQGPGSYSAGKASVRSEGTVFATPAGRSVIEPTAAGHRSGPLPSTTPSREFGPVLTNIKTPSNHTPGSLNTEIRHTQSGPGLSTISEEKKKATHNTERGQTKKIIAEMAAHCHIDGPLVGPLRDSRRSELARNHPAWIPARQVQAGIMTTQQAIRRTPGIPSKIANDLCEGLQKYAQQVNDVLRQAVNEVADIKIDLEYNDKVLCSSKLEASIITEEREQLKRDIADIHRKYEDLEDRLARYHVEQENHKNAVLEFLARLDPRNGNDEETQNDTISELLQALRDFMNRPSSRWMHGERDSDSSKAITVLSSASIAALEKQNHPEQAQQQAQHSRGTHASQAYDSREIMPSASNALQPFKYQQNTEQHSAPAHAPAQNGPPSSYPGTFGNARRPADNRTMSSAGWTRSSGVARIQHNMAPPGSYSRPGDTRNDFTGGYKQPNGFEDPGSSNGRFDMMPSRPGTSMGNRGGSNENTSFRPNAPEFHPSMNGGMDHGFDRVDSSYNLSYGPGSNAGSRHNFNSGGGGHFTSPTPRSVSRNNLSSNNFSSNNFSSNFEGPPSCGRYRGPPEVMFPSQGPPFGVGSSRTLYRNEYKVINHANHSHAQNSSGHNYHTGNYSQQGSFSPGSFGQGGSGSSRAVTSPFTLGPGFNEEEAGDNERYARAFEGVLQFASEIDLTIMSRFNEVALLRYMTKLYAPFSEQHAWSYIRQHMNDPMSRACLISRAMIDLLVNRIFAFEAWEGFSVDADRQLREIRHEMNNLPAGQGGALQVCIDRVAAIVNSCINHERYDAYRNHRIEYFQAELREMLSPLLISESSGGPNLEEADEALRQMCEKAWSISAKMFTSRWTFEFRFPGTGARFNTQTMVGIAPNIGPQLLQAEHWRVQLVVTPVITVRNDTGSSISVASITNAHVICMK</sequence>
<feature type="compositionally biased region" description="Basic and acidic residues" evidence="2">
    <location>
        <begin position="291"/>
        <end position="303"/>
    </location>
</feature>